<dbReference type="CTD" id="191900"/>
<dbReference type="PaxDb" id="6239-C05E4.4"/>
<keyword evidence="1" id="KW-0472">Membrane</keyword>
<dbReference type="eggNOG" id="ENOG502TGC9">
    <property type="taxonomic scope" value="Eukaryota"/>
</dbReference>
<feature type="transmembrane region" description="Helical" evidence="1">
    <location>
        <begin position="19"/>
        <end position="39"/>
    </location>
</feature>
<dbReference type="STRING" id="6239.C05E4.4a.1"/>
<organism evidence="2 3">
    <name type="scientific">Caenorhabditis elegans</name>
    <dbReference type="NCBI Taxonomy" id="6239"/>
    <lineage>
        <taxon>Eukaryota</taxon>
        <taxon>Metazoa</taxon>
        <taxon>Ecdysozoa</taxon>
        <taxon>Nematoda</taxon>
        <taxon>Chromadorea</taxon>
        <taxon>Rhabditida</taxon>
        <taxon>Rhabditina</taxon>
        <taxon>Rhabditomorpha</taxon>
        <taxon>Rhabditoidea</taxon>
        <taxon>Rhabditidae</taxon>
        <taxon>Peloderinae</taxon>
        <taxon>Caenorhabditis</taxon>
    </lineage>
</organism>
<dbReference type="AGR" id="WB:WBGene00005516"/>
<dbReference type="Pfam" id="PF10327">
    <property type="entry name" value="7TM_GPCR_Sri"/>
    <property type="match status" value="1"/>
</dbReference>
<evidence type="ECO:0000313" key="2">
    <source>
        <dbReference type="EMBL" id="CCD63236.1"/>
    </source>
</evidence>
<dbReference type="OMA" id="AYFFFPM"/>
<feature type="transmembrane region" description="Helical" evidence="1">
    <location>
        <begin position="51"/>
        <end position="76"/>
    </location>
</feature>
<dbReference type="RefSeq" id="NP_503313.1">
    <property type="nucleotide sequence ID" value="NM_070912.4"/>
</dbReference>
<proteinExistence type="predicted"/>
<reference evidence="2 3" key="1">
    <citation type="journal article" date="1998" name="Science">
        <title>Genome sequence of the nematode C. elegans: a platform for investigating biology.</title>
        <authorList>
            <consortium name="The C. elegans sequencing consortium"/>
            <person name="Sulson J.E."/>
            <person name="Waterston R."/>
        </authorList>
    </citation>
    <scope>NUCLEOTIDE SEQUENCE [LARGE SCALE GENOMIC DNA]</scope>
    <source>
        <strain evidence="2 3">Bristol N2</strain>
    </source>
</reference>
<dbReference type="OrthoDB" id="5805838at2759"/>
<dbReference type="FunCoup" id="O17360">
    <property type="interactions" value="167"/>
</dbReference>
<dbReference type="AlphaFoldDB" id="O17360"/>
<keyword evidence="1" id="KW-0812">Transmembrane</keyword>
<dbReference type="GeneID" id="191900"/>
<gene>
    <name evidence="2 4" type="primary">sri-4</name>
    <name evidence="4" type="ORF">C05E4.4</name>
    <name evidence="2" type="ORF">CELE_C05E4.4</name>
</gene>
<dbReference type="PIR" id="G88939">
    <property type="entry name" value="G88939"/>
</dbReference>
<dbReference type="PhylomeDB" id="O17360"/>
<dbReference type="InParanoid" id="O17360"/>
<evidence type="ECO:0000313" key="4">
    <source>
        <dbReference type="WormBase" id="C05E4.4a"/>
    </source>
</evidence>
<dbReference type="PANTHER" id="PTHR46964:SF4">
    <property type="entry name" value="SERPENTINE RECEPTOR, CLASS I"/>
    <property type="match status" value="1"/>
</dbReference>
<protein>
    <submittedName>
        <fullName evidence="2">Serpentine Receptor, class I</fullName>
    </submittedName>
</protein>
<evidence type="ECO:0000256" key="1">
    <source>
        <dbReference type="SAM" id="Phobius"/>
    </source>
</evidence>
<feature type="transmembrane region" description="Helical" evidence="1">
    <location>
        <begin position="250"/>
        <end position="275"/>
    </location>
</feature>
<sequence>MINGSNFCPRECPAHYEPIIHSIGVVSTVFNVFGIYLTLAKSKKNTNYRFCQLYVQITALITEFDISIVNPAYFFFPMIGGMNCGKMREVQVKFGITSHICITFFTFILCLQVPALLTCFIYRHQVAAKCSPDKTWSLSKFHLYSILFIYHIFPCLIAFSLYHSGLSKDEKNYSMHMNYPGCIHSLDDFTFDFYDYQVNPTFIAFGILISVYYVMAGVIGFGLAWRTGQVLNRYRYIMSARTYQLHKSSLITLTTQVSGPTLVLGIPVFVVYVIVASQMTQLHDLAATAPFFISAHSAVTTSCLIMTTANYKNLFTKNYDNVRKKMKCKRTPTASVMSSPVAVMRPMASVVNTFF</sequence>
<dbReference type="Proteomes" id="UP000001940">
    <property type="component" value="Chromosome V"/>
</dbReference>
<keyword evidence="2" id="KW-0675">Receptor</keyword>
<dbReference type="WormBase" id="C05E4.4a">
    <property type="protein sequence ID" value="CE25758"/>
    <property type="gene ID" value="WBGene00005516"/>
    <property type="gene designation" value="sri-4"/>
</dbReference>
<keyword evidence="1" id="KW-1133">Transmembrane helix</keyword>
<feature type="transmembrane region" description="Helical" evidence="1">
    <location>
        <begin position="287"/>
        <end position="307"/>
    </location>
</feature>
<feature type="transmembrane region" description="Helical" evidence="1">
    <location>
        <begin position="202"/>
        <end position="225"/>
    </location>
</feature>
<keyword evidence="3" id="KW-1185">Reference proteome</keyword>
<accession>O17360</accession>
<dbReference type="InterPro" id="IPR019429">
    <property type="entry name" value="7TM_GPCR_serpentine_rcpt_Sri"/>
</dbReference>
<evidence type="ECO:0000313" key="3">
    <source>
        <dbReference type="Proteomes" id="UP000001940"/>
    </source>
</evidence>
<dbReference type="EMBL" id="BX284605">
    <property type="protein sequence ID" value="CCD63236.1"/>
    <property type="molecule type" value="Genomic_DNA"/>
</dbReference>
<feature type="transmembrane region" description="Helical" evidence="1">
    <location>
        <begin position="143"/>
        <end position="162"/>
    </location>
</feature>
<name>O17360_CAEEL</name>
<dbReference type="GO" id="GO:0050907">
    <property type="term" value="P:detection of chemical stimulus involved in sensory perception"/>
    <property type="evidence" value="ECO:0000318"/>
    <property type="project" value="GO_Central"/>
</dbReference>
<dbReference type="UCSC" id="C05E4.4">
    <property type="organism name" value="c. elegans"/>
</dbReference>
<feature type="transmembrane region" description="Helical" evidence="1">
    <location>
        <begin position="96"/>
        <end position="122"/>
    </location>
</feature>
<dbReference type="PANTHER" id="PTHR46964">
    <property type="entry name" value="SERPENTINE RECEPTOR, CLASS I-RELATED"/>
    <property type="match status" value="1"/>
</dbReference>
<dbReference type="HOGENOM" id="CLU_067919_0_0_1"/>